<name>A0A1F8GRY3_9BACT</name>
<evidence type="ECO:0008006" key="4">
    <source>
        <dbReference type="Google" id="ProtNLM"/>
    </source>
</evidence>
<keyword evidence="1" id="KW-0812">Transmembrane</keyword>
<protein>
    <recommendedName>
        <fullName evidence="4">DUF5673 domain-containing protein</fullName>
    </recommendedName>
</protein>
<evidence type="ECO:0000313" key="3">
    <source>
        <dbReference type="Proteomes" id="UP000178444"/>
    </source>
</evidence>
<dbReference type="AlphaFoldDB" id="A0A1F8GRY3"/>
<evidence type="ECO:0000313" key="2">
    <source>
        <dbReference type="EMBL" id="OGN27418.1"/>
    </source>
</evidence>
<keyword evidence="1" id="KW-0472">Membrane</keyword>
<proteinExistence type="predicted"/>
<reference evidence="2 3" key="1">
    <citation type="journal article" date="2016" name="Nat. Commun.">
        <title>Thousands of microbial genomes shed light on interconnected biogeochemical processes in an aquifer system.</title>
        <authorList>
            <person name="Anantharaman K."/>
            <person name="Brown C.T."/>
            <person name="Hug L.A."/>
            <person name="Sharon I."/>
            <person name="Castelle C.J."/>
            <person name="Probst A.J."/>
            <person name="Thomas B.C."/>
            <person name="Singh A."/>
            <person name="Wilkins M.J."/>
            <person name="Karaoz U."/>
            <person name="Brodie E.L."/>
            <person name="Williams K.H."/>
            <person name="Hubbard S.S."/>
            <person name="Banfield J.F."/>
        </authorList>
    </citation>
    <scope>NUCLEOTIDE SEQUENCE [LARGE SCALE GENOMIC DNA]</scope>
</reference>
<comment type="caution">
    <text evidence="2">The sequence shown here is derived from an EMBL/GenBank/DDBJ whole genome shotgun (WGS) entry which is preliminary data.</text>
</comment>
<feature type="transmembrane region" description="Helical" evidence="1">
    <location>
        <begin position="96"/>
        <end position="114"/>
    </location>
</feature>
<dbReference type="EMBL" id="MGKO01000011">
    <property type="protein sequence ID" value="OGN27418.1"/>
    <property type="molecule type" value="Genomic_DNA"/>
</dbReference>
<organism evidence="2 3">
    <name type="scientific">Candidatus Yanofskybacteria bacterium RIFCSPLOWO2_01_FULL_49_17</name>
    <dbReference type="NCBI Taxonomy" id="1802700"/>
    <lineage>
        <taxon>Bacteria</taxon>
        <taxon>Candidatus Yanofskyibacteriota</taxon>
    </lineage>
</organism>
<dbReference type="Proteomes" id="UP000178444">
    <property type="component" value="Unassembled WGS sequence"/>
</dbReference>
<keyword evidence="1" id="KW-1133">Transmembrane helix</keyword>
<gene>
    <name evidence="2" type="ORF">A2941_01105</name>
</gene>
<evidence type="ECO:0000256" key="1">
    <source>
        <dbReference type="SAM" id="Phobius"/>
    </source>
</evidence>
<sequence length="207" mass="23250">MFVKVGSDFNQKVPPVIFFMQIIDLRKKQTPVLTPPPAPKPEPEKISVEPEIETEAGVVSWHTMLSRTISRYASWCAALTLFAAAAAIIYFKGDILFASALGLAGAVLVLRAYAPAGGPSRINVDRTGISIDGQKYFYHEVGSFWLDYQPPHTKELSIQFRKFHHAPLRIPLRDANPLEIRALMIQFIPEKEHERSLLDQLISRIGQ</sequence>
<accession>A0A1F8GRY3</accession>
<feature type="transmembrane region" description="Helical" evidence="1">
    <location>
        <begin position="72"/>
        <end position="90"/>
    </location>
</feature>